<evidence type="ECO:0000256" key="2">
    <source>
        <dbReference type="ARBA" id="ARBA00022801"/>
    </source>
</evidence>
<evidence type="ECO:0000256" key="3">
    <source>
        <dbReference type="ARBA" id="ARBA00022839"/>
    </source>
</evidence>
<evidence type="ECO:0000256" key="1">
    <source>
        <dbReference type="ARBA" id="ARBA00022722"/>
    </source>
</evidence>
<dbReference type="GO" id="GO:0006281">
    <property type="term" value="P:DNA repair"/>
    <property type="evidence" value="ECO:0007669"/>
    <property type="project" value="InterPro"/>
</dbReference>
<dbReference type="InterPro" id="IPR036397">
    <property type="entry name" value="RNaseH_sf"/>
</dbReference>
<dbReference type="InterPro" id="IPR013520">
    <property type="entry name" value="Ribonucl_H"/>
</dbReference>
<dbReference type="InterPro" id="IPR058561">
    <property type="entry name" value="Exonuc_1_C"/>
</dbReference>
<keyword evidence="6" id="KW-1185">Reference proteome</keyword>
<dbReference type="Pfam" id="PF00929">
    <property type="entry name" value="RNase_T"/>
    <property type="match status" value="1"/>
</dbReference>
<keyword evidence="3" id="KW-0269">Exonuclease</keyword>
<accession>A0A0U1NJ52</accession>
<dbReference type="SMART" id="SM00479">
    <property type="entry name" value="EXOIII"/>
    <property type="match status" value="1"/>
</dbReference>
<dbReference type="EC" id="3.1.11.1" evidence="5"/>
<evidence type="ECO:0000313" key="5">
    <source>
        <dbReference type="EMBL" id="CRK74750.1"/>
    </source>
</evidence>
<dbReference type="GO" id="GO:0003676">
    <property type="term" value="F:nucleic acid binding"/>
    <property type="evidence" value="ECO:0007669"/>
    <property type="project" value="InterPro"/>
</dbReference>
<name>A0A0U1NJ52_9RHOB</name>
<dbReference type="PANTHER" id="PTHR30231:SF4">
    <property type="entry name" value="PROTEIN NEN2"/>
    <property type="match status" value="1"/>
</dbReference>
<dbReference type="AlphaFoldDB" id="A0A0U1NJ52"/>
<gene>
    <name evidence="5" type="primary">sbcB</name>
    <name evidence="5" type="ORF">NIG5292_00787</name>
</gene>
<keyword evidence="2 5" id="KW-0378">Hydrolase</keyword>
<dbReference type="EMBL" id="CVQV01000004">
    <property type="protein sequence ID" value="CRK74750.1"/>
    <property type="molecule type" value="Genomic_DNA"/>
</dbReference>
<dbReference type="Pfam" id="PF26016">
    <property type="entry name" value="ExoI_C"/>
    <property type="match status" value="1"/>
</dbReference>
<dbReference type="InterPro" id="IPR012337">
    <property type="entry name" value="RNaseH-like_sf"/>
</dbReference>
<dbReference type="Gene3D" id="3.30.420.10">
    <property type="entry name" value="Ribonuclease H-like superfamily/Ribonuclease H"/>
    <property type="match status" value="1"/>
</dbReference>
<dbReference type="Proteomes" id="UP000048949">
    <property type="component" value="Unassembled WGS sequence"/>
</dbReference>
<dbReference type="STRING" id="282199.GCA_001049735_00787"/>
<dbReference type="SUPFAM" id="SSF53098">
    <property type="entry name" value="Ribonuclease H-like"/>
    <property type="match status" value="1"/>
</dbReference>
<dbReference type="PROSITE" id="PS51785">
    <property type="entry name" value="EXOI_C"/>
    <property type="match status" value="1"/>
</dbReference>
<feature type="domain" description="ExoI C-terminal" evidence="4">
    <location>
        <begin position="333"/>
        <end position="453"/>
    </location>
</feature>
<organism evidence="5 6">
    <name type="scientific">Nereida ignava</name>
    <dbReference type="NCBI Taxonomy" id="282199"/>
    <lineage>
        <taxon>Bacteria</taxon>
        <taxon>Pseudomonadati</taxon>
        <taxon>Pseudomonadota</taxon>
        <taxon>Alphaproteobacteria</taxon>
        <taxon>Rhodobacterales</taxon>
        <taxon>Roseobacteraceae</taxon>
        <taxon>Nereida</taxon>
    </lineage>
</organism>
<dbReference type="Gene3D" id="1.20.1280.70">
    <property type="entry name" value="Exonuclease ExoI, domain 3"/>
    <property type="match status" value="1"/>
</dbReference>
<proteinExistence type="predicted"/>
<keyword evidence="1" id="KW-0540">Nuclease</keyword>
<reference evidence="5 6" key="1">
    <citation type="submission" date="2015-04" db="EMBL/GenBank/DDBJ databases">
        <authorList>
            <person name="Syromyatnikov M.Y."/>
            <person name="Popov V.N."/>
        </authorList>
    </citation>
    <scope>NUCLEOTIDE SEQUENCE [LARGE SCALE GENOMIC DNA]</scope>
    <source>
        <strain evidence="5 6">CECT 5292</strain>
    </source>
</reference>
<dbReference type="GO" id="GO:0008310">
    <property type="term" value="F:single-stranded DNA 3'-5' DNA exonuclease activity"/>
    <property type="evidence" value="ECO:0007669"/>
    <property type="project" value="UniProtKB-EC"/>
</dbReference>
<evidence type="ECO:0000313" key="6">
    <source>
        <dbReference type="Proteomes" id="UP000048949"/>
    </source>
</evidence>
<dbReference type="PANTHER" id="PTHR30231">
    <property type="entry name" value="DNA POLYMERASE III SUBUNIT EPSILON"/>
    <property type="match status" value="1"/>
</dbReference>
<evidence type="ECO:0000259" key="4">
    <source>
        <dbReference type="PROSITE" id="PS51785"/>
    </source>
</evidence>
<sequence>MKYVFYDFETTGISPAFDQPLQFAAIVTDESLNELERIDIRCQVAPHILPSPFALHVTNIKPEQTTNKNLQTPFEFAQTLQAFTEAWAPACWLGFNTIAFDEPMMRQMFYQNLQPNIFATQINGNTRLDVMKMVFATYAEANSTLAWPTNNKGKLSFKLDQLAPHNGFAHENAHDALADVEATIYIFNKIKEGAPELFGKLLQAADKTFIASSLRGFVPMEVTLRFGAHPPKTYQGCFCGASKGNPNSIGFVDFELMGANEFSIASPIAITQAIEASPKKIRNLAINKSETFRVIENPTEEMLHTCDQVKAATEVQGFVAEAFTARFSQEEPAELEVEDQIYSNFTSQQDKNLLEHFQTATWPERATIINKLSDRRLQQLGKRLVAFYAPELLTDQQRIDFDNFLSQRWLTPGDQAPWMTAEEVWIALEKLGSDIEVSEWREFYQARIDAILN</sequence>
<protein>
    <submittedName>
        <fullName evidence="5">Exodeoxyribonuclease I</fullName>
        <ecNumber evidence="5">3.1.11.1</ecNumber>
    </submittedName>
</protein>